<accession>A0A8B7P4F9</accession>
<name>A0A8B7P4F9_HYAAZ</name>
<evidence type="ECO:0000256" key="1">
    <source>
        <dbReference type="SAM" id="MobiDB-lite"/>
    </source>
</evidence>
<dbReference type="Proteomes" id="UP000694843">
    <property type="component" value="Unplaced"/>
</dbReference>
<dbReference type="RefSeq" id="XP_018020857.1">
    <property type="nucleotide sequence ID" value="XM_018165368.2"/>
</dbReference>
<sequence>MNPLYISSERKVVKNGCCSTNMSTNSARGGDSIEDYTSDTLNYALDALGLLSRVTDSRHQYLQEREQIFGRLEALSLSDRGLGASTAASASAATVMPHTPTKSLEGHNTESASFDSLQGCSENLPTHSIMERHNSFFPRLSNKFLLSSTMTADTNDSKNCSPVEKENSIFSGLKTLTINSDFFSSFSSYSLPGHLANSQKTRHSIASCGSLEKGKPWQKDHIRSFLRRKRFRSHPYTLEGSEKCSALFEMCVHSSERTSNLTGCYRLRTASLSSGVSGKNKKQTLVSLTGDAISGSDAVATGRPCYAVPGMVARSRSMEDLSAAAAADLHSTTADLHADVLRTREVENVSRAIQQMCVQDTG</sequence>
<organism evidence="2 3">
    <name type="scientific">Hyalella azteca</name>
    <name type="common">Amphipod</name>
    <dbReference type="NCBI Taxonomy" id="294128"/>
    <lineage>
        <taxon>Eukaryota</taxon>
        <taxon>Metazoa</taxon>
        <taxon>Ecdysozoa</taxon>
        <taxon>Arthropoda</taxon>
        <taxon>Crustacea</taxon>
        <taxon>Multicrustacea</taxon>
        <taxon>Malacostraca</taxon>
        <taxon>Eumalacostraca</taxon>
        <taxon>Peracarida</taxon>
        <taxon>Amphipoda</taxon>
        <taxon>Senticaudata</taxon>
        <taxon>Talitrida</taxon>
        <taxon>Talitroidea</taxon>
        <taxon>Hyalellidae</taxon>
        <taxon>Hyalella</taxon>
    </lineage>
</organism>
<dbReference type="AlphaFoldDB" id="A0A8B7P4F9"/>
<dbReference type="KEGG" id="hazt:108677191"/>
<feature type="region of interest" description="Disordered" evidence="1">
    <location>
        <begin position="88"/>
        <end position="115"/>
    </location>
</feature>
<dbReference type="GeneID" id="108677191"/>
<reference evidence="3" key="1">
    <citation type="submission" date="2025-08" db="UniProtKB">
        <authorList>
            <consortium name="RefSeq"/>
        </authorList>
    </citation>
    <scope>IDENTIFICATION</scope>
    <source>
        <tissue evidence="3">Whole organism</tissue>
    </source>
</reference>
<gene>
    <name evidence="3" type="primary">LOC108677191</name>
</gene>
<dbReference type="OrthoDB" id="10050556at2759"/>
<proteinExistence type="predicted"/>
<protein>
    <submittedName>
        <fullName evidence="3">Uncharacterized protein LOC108677191 isoform X1</fullName>
    </submittedName>
</protein>
<evidence type="ECO:0000313" key="3">
    <source>
        <dbReference type="RefSeq" id="XP_018020857.1"/>
    </source>
</evidence>
<evidence type="ECO:0000313" key="2">
    <source>
        <dbReference type="Proteomes" id="UP000694843"/>
    </source>
</evidence>
<keyword evidence="2" id="KW-1185">Reference proteome</keyword>